<sequence length="278" mass="31893">MAAMTSTSTLYFDPDLHPDDTLHAAVERWKLANDDKKPTLDDYDNIRDEWRSKDRVTKLLGIFSSKRLFADWKVAEPDDSKRAKIIIGTAHDKIREEALKNSWDLQQLRKEGMRIESATKGLEELNNENPVNKKGKYSFKNMKKKPEAGKPRSCYYCGQDIKTSVIAHLKSCRARTSKGNFCDAIGHYETVCRKKKAINELKNDSEQKEHQIEDHDHSGVYSINIFRITETPQQQPPHKRRMKTRDFNAQVIINNSLAKELADTGATISVCGREQAQK</sequence>
<evidence type="ECO:0000313" key="2">
    <source>
        <dbReference type="Proteomes" id="UP001152795"/>
    </source>
</evidence>
<gene>
    <name evidence="1" type="ORF">PACLA_8A028588</name>
</gene>
<keyword evidence="2" id="KW-1185">Reference proteome</keyword>
<comment type="caution">
    <text evidence="1">The sequence shown here is derived from an EMBL/GenBank/DDBJ whole genome shotgun (WGS) entry which is preliminary data.</text>
</comment>
<dbReference type="AlphaFoldDB" id="A0A7D9IMN2"/>
<proteinExistence type="predicted"/>
<organism evidence="1 2">
    <name type="scientific">Paramuricea clavata</name>
    <name type="common">Red gorgonian</name>
    <name type="synonym">Violescent sea-whip</name>
    <dbReference type="NCBI Taxonomy" id="317549"/>
    <lineage>
        <taxon>Eukaryota</taxon>
        <taxon>Metazoa</taxon>
        <taxon>Cnidaria</taxon>
        <taxon>Anthozoa</taxon>
        <taxon>Octocorallia</taxon>
        <taxon>Malacalcyonacea</taxon>
        <taxon>Plexauridae</taxon>
        <taxon>Paramuricea</taxon>
    </lineage>
</organism>
<reference evidence="1" key="1">
    <citation type="submission" date="2020-04" db="EMBL/GenBank/DDBJ databases">
        <authorList>
            <person name="Alioto T."/>
            <person name="Alioto T."/>
            <person name="Gomez Garrido J."/>
        </authorList>
    </citation>
    <scope>NUCLEOTIDE SEQUENCE</scope>
    <source>
        <strain evidence="1">A484AB</strain>
    </source>
</reference>
<dbReference type="OrthoDB" id="7323790at2759"/>
<dbReference type="EMBL" id="CACRXK020006816">
    <property type="protein sequence ID" value="CAB4010524.1"/>
    <property type="molecule type" value="Genomic_DNA"/>
</dbReference>
<accession>A0A7D9IMN2</accession>
<protein>
    <submittedName>
        <fullName evidence="1">Uncharacterized protein</fullName>
    </submittedName>
</protein>
<dbReference type="Proteomes" id="UP001152795">
    <property type="component" value="Unassembled WGS sequence"/>
</dbReference>
<name>A0A7D9IMN2_PARCT</name>
<evidence type="ECO:0000313" key="1">
    <source>
        <dbReference type="EMBL" id="CAB4010524.1"/>
    </source>
</evidence>